<dbReference type="InterPro" id="IPR050742">
    <property type="entry name" value="Helicase_Restrict-Modif_Enz"/>
</dbReference>
<dbReference type="Pfam" id="PF04851">
    <property type="entry name" value="ResIII"/>
    <property type="match status" value="1"/>
</dbReference>
<dbReference type="GO" id="GO:0005829">
    <property type="term" value="C:cytosol"/>
    <property type="evidence" value="ECO:0007669"/>
    <property type="project" value="TreeGrafter"/>
</dbReference>
<reference evidence="3 4" key="1">
    <citation type="submission" date="2018-08" db="EMBL/GenBank/DDBJ databases">
        <title>Genome sequence of Halobacillus trueperi KCTC 3686.</title>
        <authorList>
            <person name="Cho K.H."/>
            <person name="Kwak M.-J."/>
            <person name="Kim B.-Y."/>
            <person name="Chun J."/>
        </authorList>
    </citation>
    <scope>NUCLEOTIDE SEQUENCE [LARGE SCALE GENOMIC DNA]</scope>
    <source>
        <strain evidence="3 4">KCTC 3686</strain>
    </source>
</reference>
<evidence type="ECO:0000313" key="3">
    <source>
        <dbReference type="EMBL" id="REJ07742.1"/>
    </source>
</evidence>
<dbReference type="Gene3D" id="3.30.870.10">
    <property type="entry name" value="Endonuclease Chain A"/>
    <property type="match status" value="1"/>
</dbReference>
<evidence type="ECO:0000259" key="2">
    <source>
        <dbReference type="PROSITE" id="PS51194"/>
    </source>
</evidence>
<dbReference type="PROSITE" id="PS51194">
    <property type="entry name" value="HELICASE_CTER"/>
    <property type="match status" value="1"/>
</dbReference>
<feature type="domain" description="Helicase C-terminal" evidence="2">
    <location>
        <begin position="422"/>
        <end position="585"/>
    </location>
</feature>
<dbReference type="InterPro" id="IPR001650">
    <property type="entry name" value="Helicase_C-like"/>
</dbReference>
<dbReference type="SUPFAM" id="SSF52540">
    <property type="entry name" value="P-loop containing nucleoside triphosphate hydrolases"/>
    <property type="match status" value="1"/>
</dbReference>
<dbReference type="Pfam" id="PF13091">
    <property type="entry name" value="PLDc_2"/>
    <property type="match status" value="1"/>
</dbReference>
<dbReference type="PANTHER" id="PTHR47396">
    <property type="entry name" value="TYPE I RESTRICTION ENZYME ECOKI R PROTEIN"/>
    <property type="match status" value="1"/>
</dbReference>
<proteinExistence type="predicted"/>
<feature type="domain" description="Helicase ATP-binding" evidence="1">
    <location>
        <begin position="236"/>
        <end position="384"/>
    </location>
</feature>
<keyword evidence="4" id="KW-1185">Reference proteome</keyword>
<dbReference type="InterPro" id="IPR025202">
    <property type="entry name" value="PLD-like_dom"/>
</dbReference>
<dbReference type="Pfam" id="PF00271">
    <property type="entry name" value="Helicase_C"/>
    <property type="match status" value="1"/>
</dbReference>
<accession>A0A3E0J495</accession>
<dbReference type="EMBL" id="QUAE01000015">
    <property type="protein sequence ID" value="REJ07742.1"/>
    <property type="molecule type" value="Genomic_DNA"/>
</dbReference>
<comment type="caution">
    <text evidence="3">The sequence shown here is derived from an EMBL/GenBank/DDBJ whole genome shotgun (WGS) entry which is preliminary data.</text>
</comment>
<dbReference type="GO" id="GO:0003677">
    <property type="term" value="F:DNA binding"/>
    <property type="evidence" value="ECO:0007669"/>
    <property type="project" value="InterPro"/>
</dbReference>
<dbReference type="InterPro" id="IPR027417">
    <property type="entry name" value="P-loop_NTPase"/>
</dbReference>
<keyword evidence="3" id="KW-0347">Helicase</keyword>
<gene>
    <name evidence="3" type="ORF">DYE48_15355</name>
</gene>
<keyword evidence="3" id="KW-0067">ATP-binding</keyword>
<dbReference type="PANTHER" id="PTHR47396:SF1">
    <property type="entry name" value="ATP-DEPENDENT HELICASE IRC3-RELATED"/>
    <property type="match status" value="1"/>
</dbReference>
<sequence>MSKNDLQDTKLITNQLVDEVLDYIHQSNTIYILSAFIMKSGVQMLYPALKEAASRGADIKILTGDYLYVTQPEALELLSELPGETVEIRLWQSRGRSFHPKAFMFNTEEDGALIVGSSNLSNSALTNGVEWNLYMQSFLSEDTYEDARNHFIKLFSDDTTMKVNKETIKKYEEKHTEFHNNHPELVHHWTKQEEVEMTIGRDEPGTINETDEEYQVSNEKLEPRFAQPAALEALLTTREEGYDKAMVVMATGLGKTYLAAFLAEHFERVLFVAHREEILYQAKASFEHVQPDKTGGIYNGKVKDMDHPMIFASIFTLSINDHLKKFDPSHFDLIVIDEFHHASNKSYQNILRYFVPQFLMGITATPERTDGQDIFALCDGNVAYEMNFIQAIQKDWLSPFHYYGVYDDIDYSKITWLGNRYDEEELIQAQLQESTAKNIIQNWEKHKQTRTLCFCSNIKQAEFLSNYFQRNGYQTIALHSKTMNISRKGAIEKLENGEIDAIFTVDLFNEGTDIPSVDTILFVRPTESLVVFTQQIGRGLRKHHQKSHCTIIDMIGNYRNADVKLKLFDTRDKEETKKGNQLKPIVPAGCQVEIDTRAVKLLEELLRKRSPRKERVKISYDKVKEELGRRPTYEEMHLRGSVNSKEFKQIWKSYGGFLSAFDELSYEEENVYSLYSDWIEEVERTSMTKSYKMVVLQYMLSRGELKWTEPITPEEVAPYFHEFFMEYKYRRDTDFSSKNTKALWKYDKQKVAKLIADMPLTKWSGSSRGLVQFDNGIFSLSFHVSTEHKALLYKMTEEICNYRLHSYFEKKQEILY</sequence>
<dbReference type="GO" id="GO:0004386">
    <property type="term" value="F:helicase activity"/>
    <property type="evidence" value="ECO:0007669"/>
    <property type="project" value="UniProtKB-KW"/>
</dbReference>
<dbReference type="SMART" id="SM00487">
    <property type="entry name" value="DEXDc"/>
    <property type="match status" value="1"/>
</dbReference>
<dbReference type="SMART" id="SM00490">
    <property type="entry name" value="HELICc"/>
    <property type="match status" value="1"/>
</dbReference>
<keyword evidence="3" id="KW-0378">Hydrolase</keyword>
<dbReference type="GO" id="GO:0005524">
    <property type="term" value="F:ATP binding"/>
    <property type="evidence" value="ECO:0007669"/>
    <property type="project" value="InterPro"/>
</dbReference>
<dbReference type="InterPro" id="IPR006935">
    <property type="entry name" value="Helicase/UvrB_N"/>
</dbReference>
<organism evidence="3 4">
    <name type="scientific">Halobacillus trueperi</name>
    <dbReference type="NCBI Taxonomy" id="156205"/>
    <lineage>
        <taxon>Bacteria</taxon>
        <taxon>Bacillati</taxon>
        <taxon>Bacillota</taxon>
        <taxon>Bacilli</taxon>
        <taxon>Bacillales</taxon>
        <taxon>Bacillaceae</taxon>
        <taxon>Halobacillus</taxon>
    </lineage>
</organism>
<dbReference type="InterPro" id="IPR014001">
    <property type="entry name" value="Helicase_ATP-bd"/>
</dbReference>
<dbReference type="PROSITE" id="PS51192">
    <property type="entry name" value="HELICASE_ATP_BIND_1"/>
    <property type="match status" value="1"/>
</dbReference>
<dbReference type="CDD" id="cd18032">
    <property type="entry name" value="DEXHc_RE_I_III_res"/>
    <property type="match status" value="1"/>
</dbReference>
<dbReference type="Proteomes" id="UP000256305">
    <property type="component" value="Unassembled WGS sequence"/>
</dbReference>
<dbReference type="RefSeq" id="WP_115824393.1">
    <property type="nucleotide sequence ID" value="NZ_QUAE01000015.1"/>
</dbReference>
<keyword evidence="3" id="KW-0547">Nucleotide-binding</keyword>
<evidence type="ECO:0000313" key="4">
    <source>
        <dbReference type="Proteomes" id="UP000256305"/>
    </source>
</evidence>
<dbReference type="GO" id="GO:0016787">
    <property type="term" value="F:hydrolase activity"/>
    <property type="evidence" value="ECO:0007669"/>
    <property type="project" value="InterPro"/>
</dbReference>
<dbReference type="AlphaFoldDB" id="A0A3E0J495"/>
<dbReference type="Gene3D" id="3.40.50.300">
    <property type="entry name" value="P-loop containing nucleotide triphosphate hydrolases"/>
    <property type="match status" value="2"/>
</dbReference>
<protein>
    <submittedName>
        <fullName evidence="3">DNA helicase</fullName>
    </submittedName>
</protein>
<name>A0A3E0J495_9BACI</name>
<dbReference type="CDD" id="cd18799">
    <property type="entry name" value="SF2_C_EcoAI-like"/>
    <property type="match status" value="1"/>
</dbReference>
<dbReference type="SUPFAM" id="SSF56024">
    <property type="entry name" value="Phospholipase D/nuclease"/>
    <property type="match status" value="1"/>
</dbReference>
<evidence type="ECO:0000259" key="1">
    <source>
        <dbReference type="PROSITE" id="PS51192"/>
    </source>
</evidence>